<dbReference type="Gene3D" id="3.40.850.10">
    <property type="entry name" value="Kinesin motor domain"/>
    <property type="match status" value="3"/>
</dbReference>
<keyword evidence="5 10" id="KW-0067">ATP-binding</keyword>
<evidence type="ECO:0000259" key="12">
    <source>
        <dbReference type="PROSITE" id="PS51456"/>
    </source>
</evidence>
<evidence type="ECO:0000256" key="3">
    <source>
        <dbReference type="ARBA" id="ARBA00022490"/>
    </source>
</evidence>
<dbReference type="SUPFAM" id="SSF90257">
    <property type="entry name" value="Myosin rod fragments"/>
    <property type="match status" value="6"/>
</dbReference>
<keyword evidence="6" id="KW-0175">Coiled coil</keyword>
<feature type="domain" description="Myosin N-terminal SH3-like" evidence="13">
    <location>
        <begin position="34"/>
        <end position="83"/>
    </location>
</feature>
<evidence type="ECO:0000256" key="11">
    <source>
        <dbReference type="SAM" id="MobiDB-lite"/>
    </source>
</evidence>
<feature type="region of interest" description="Disordered" evidence="11">
    <location>
        <begin position="2508"/>
        <end position="2530"/>
    </location>
</feature>
<dbReference type="InterPro" id="IPR002928">
    <property type="entry name" value="Myosin_tail"/>
</dbReference>
<evidence type="ECO:0000256" key="10">
    <source>
        <dbReference type="PROSITE-ProRule" id="PRU00782"/>
    </source>
</evidence>
<evidence type="ECO:0000256" key="7">
    <source>
        <dbReference type="ARBA" id="ARBA00023123"/>
    </source>
</evidence>
<evidence type="ECO:0000256" key="6">
    <source>
        <dbReference type="ARBA" id="ARBA00023054"/>
    </source>
</evidence>
<keyword evidence="8 10" id="KW-0505">Motor protein</keyword>
<dbReference type="InterPro" id="IPR008989">
    <property type="entry name" value="Myosin_S1_N"/>
</dbReference>
<dbReference type="Gene3D" id="1.20.5.370">
    <property type="match status" value="4"/>
</dbReference>
<keyword evidence="15" id="KW-1185">Reference proteome</keyword>
<feature type="region of interest" description="Disordered" evidence="11">
    <location>
        <begin position="1476"/>
        <end position="1499"/>
    </location>
</feature>
<dbReference type="SMART" id="SM00242">
    <property type="entry name" value="MYSc"/>
    <property type="match status" value="1"/>
</dbReference>
<feature type="binding site" evidence="10">
    <location>
        <begin position="228"/>
        <end position="235"/>
    </location>
    <ligand>
        <name>ATP</name>
        <dbReference type="ChEBI" id="CHEBI:30616"/>
    </ligand>
</feature>
<evidence type="ECO:0000313" key="15">
    <source>
        <dbReference type="Proteomes" id="UP001148838"/>
    </source>
</evidence>
<feature type="compositionally biased region" description="Basic and acidic residues" evidence="11">
    <location>
        <begin position="1486"/>
        <end position="1499"/>
    </location>
</feature>
<dbReference type="Gene3D" id="1.20.5.340">
    <property type="match status" value="5"/>
</dbReference>
<dbReference type="InterPro" id="IPR000048">
    <property type="entry name" value="IQ_motif_EF-hand-BS"/>
</dbReference>
<dbReference type="SUPFAM" id="SSF52540">
    <property type="entry name" value="P-loop containing nucleoside triphosphate hydrolases"/>
    <property type="match status" value="8"/>
</dbReference>
<dbReference type="Gene3D" id="6.20.240.20">
    <property type="match status" value="1"/>
</dbReference>
<dbReference type="PROSITE" id="PS51844">
    <property type="entry name" value="SH3_LIKE"/>
    <property type="match status" value="1"/>
</dbReference>
<dbReference type="PRINTS" id="PR00193">
    <property type="entry name" value="MYOSINHEAVY"/>
</dbReference>
<evidence type="ECO:0000259" key="13">
    <source>
        <dbReference type="PROSITE" id="PS51844"/>
    </source>
</evidence>
<evidence type="ECO:0000256" key="9">
    <source>
        <dbReference type="ARBA" id="ARBA00023203"/>
    </source>
</evidence>
<dbReference type="Gene3D" id="1.10.10.820">
    <property type="match status" value="1"/>
</dbReference>
<gene>
    <name evidence="14" type="ORF">ANN_16030</name>
</gene>
<protein>
    <recommendedName>
        <fullName evidence="16">Myosin heavy chain, muscle</fullName>
    </recommendedName>
</protein>
<dbReference type="Pfam" id="PF01576">
    <property type="entry name" value="Myosin_tail_1"/>
    <property type="match status" value="2"/>
</dbReference>
<reference evidence="14 15" key="1">
    <citation type="journal article" date="2022" name="Allergy">
        <title>Genome assembly and annotation of Periplaneta americana reveal a comprehensive cockroach allergen profile.</title>
        <authorList>
            <person name="Wang L."/>
            <person name="Xiong Q."/>
            <person name="Saelim N."/>
            <person name="Wang L."/>
            <person name="Nong W."/>
            <person name="Wan A.T."/>
            <person name="Shi M."/>
            <person name="Liu X."/>
            <person name="Cao Q."/>
            <person name="Hui J.H.L."/>
            <person name="Sookrung N."/>
            <person name="Leung T.F."/>
            <person name="Tungtrongchitr A."/>
            <person name="Tsui S.K.W."/>
        </authorList>
    </citation>
    <scope>NUCLEOTIDE SEQUENCE [LARGE SCALE GENOMIC DNA]</scope>
    <source>
        <strain evidence="14">PWHHKU_190912</strain>
    </source>
</reference>
<evidence type="ECO:0000256" key="2">
    <source>
        <dbReference type="ARBA" id="ARBA00008314"/>
    </source>
</evidence>
<keyword evidence="7 10" id="KW-0518">Myosin</keyword>
<organism evidence="14 15">
    <name type="scientific">Periplaneta americana</name>
    <name type="common">American cockroach</name>
    <name type="synonym">Blatta americana</name>
    <dbReference type="NCBI Taxonomy" id="6978"/>
    <lineage>
        <taxon>Eukaryota</taxon>
        <taxon>Metazoa</taxon>
        <taxon>Ecdysozoa</taxon>
        <taxon>Arthropoda</taxon>
        <taxon>Hexapoda</taxon>
        <taxon>Insecta</taxon>
        <taxon>Pterygota</taxon>
        <taxon>Neoptera</taxon>
        <taxon>Polyneoptera</taxon>
        <taxon>Dictyoptera</taxon>
        <taxon>Blattodea</taxon>
        <taxon>Blattoidea</taxon>
        <taxon>Blattidae</taxon>
        <taxon>Blattinae</taxon>
        <taxon>Periplaneta</taxon>
    </lineage>
</organism>
<name>A0ABQ8SHU0_PERAM</name>
<dbReference type="PROSITE" id="PS50096">
    <property type="entry name" value="IQ"/>
    <property type="match status" value="1"/>
</dbReference>
<comment type="similarity">
    <text evidence="2 10">Belongs to the TRAFAC class myosin-kinesin ATPase superfamily. Myosin family.</text>
</comment>
<dbReference type="InterPro" id="IPR036961">
    <property type="entry name" value="Kinesin_motor_dom_sf"/>
</dbReference>
<dbReference type="Pfam" id="PF00063">
    <property type="entry name" value="Myosin_head"/>
    <property type="match status" value="7"/>
</dbReference>
<feature type="region of interest" description="Actin-binding" evidence="10">
    <location>
        <begin position="1207"/>
        <end position="1229"/>
    </location>
</feature>
<evidence type="ECO:0000256" key="5">
    <source>
        <dbReference type="ARBA" id="ARBA00022840"/>
    </source>
</evidence>
<dbReference type="Gene3D" id="3.30.420.10">
    <property type="entry name" value="Ribonuclease H-like superfamily/Ribonuclease H"/>
    <property type="match status" value="1"/>
</dbReference>
<dbReference type="SMART" id="SM00015">
    <property type="entry name" value="IQ"/>
    <property type="match status" value="1"/>
</dbReference>
<dbReference type="PANTHER" id="PTHR13140">
    <property type="entry name" value="MYOSIN"/>
    <property type="match status" value="1"/>
</dbReference>
<evidence type="ECO:0000256" key="1">
    <source>
        <dbReference type="ARBA" id="ARBA00004657"/>
    </source>
</evidence>
<evidence type="ECO:0000256" key="4">
    <source>
        <dbReference type="ARBA" id="ARBA00022741"/>
    </source>
</evidence>
<evidence type="ECO:0008006" key="16">
    <source>
        <dbReference type="Google" id="ProtNLM"/>
    </source>
</evidence>
<keyword evidence="4 10" id="KW-0547">Nucleotide-binding</keyword>
<sequence length="2648" mass="304099">MPRVIVQEGEDPDPTPYLFVSLEQKRIDQTKPYDAKKACWVPDEKEGYLLGEIKATKGDLVTVSLPGGEEKTLKKELICQVNPPKFEKVEDMADLTYLNEASVLHNLRQRYYCKLIYEKNFKKEQVTQVNPPKYEKCEDMSNLTYLNDASVLHNLKQRYYHKLIYTYSGLFCVAINPYKRYPVYTNRCAKLYRGKRRNEVPPHIFAISDGAYVNMLTNRENQSMLITGESGAGKTENTKKVIAYFATVGASQKKEDPGAQKKGSLEDQVVQTNPVLEAFGNAKTVRNDNSSRFGKFIRIHFGPSGKLAGADIETYLLEKARVISQQSLERSYHIFYQMMSGSVTGLKGIYASEIVIKSKNNINVVLFSTKGKTTIPNVDDGEELQFTDHGIIALLLTMVVPNPTDMCLLSNDILDYYYVSQGKTTIPNVDDGEEGMLTDKKTGRTGTERFCHVCYSYTELCLLSNDVNDYYFVSQGKTVIPGVSDGDEMLITDQNVVPTSGEVTDMCLLSDNIYDYYNVSQGKITIPNVDDGEECVFTDQAFDVLGFTQEEKDNVYKITASVMHMGSMKFKQRGREEQAEADGTEDGAKVAKLLGTDVDELYKNFLKPRIKVGNEFVTQGRNKDQVSYSVGAMSKGMFDRVFKWLVKKCNETLDTKQKRQHFIGVLDIAGFEIFDYNGFEQLCINFTNEKLQQFFNHHMFVLEQEEYKKEGIDWAFIDFGMDLLACIDLIEKYNGFEQLCINFTNEKLQQFFNHHMFVLEQEEYKKEGINWAFIDFGMDLLACIDLIEKYNGFEQLCINFTNEKLQQFFNHHMFVLEQEEYKKEGINWDFIDFGMDLLACIDLIEKFNGFEQLCINFTNEKLQQFFNHHMFVLEQEEYKREGIEWAFIDFGMDLLACIELIEKFNGFEQLCINFTNEKLQQFFNHHMFVLEQEEYQREGIEWTFIDFGMDLQACIELIEKLNGFNQLCINFTNEKLQQFFNHHMFVLEQEEYEREGIPWVFIDFGLDLQSTINLIEKVPQLSPSVTPMGILSILEEESMFPKATDRTFEEKLMNNHLGKSPNFQKPKPPKPGQVAAHFAIGHYAGTVSYNITGWLEKNKDPLNDTVVDQFKKSSNKLLVEIFADHPGQSGAADAGGGGKGGVKRPKGSGFQTVSVLYRPGFSSWCSVLYLYKSVTVRLHNHSQNRSGGRGKKGGGFATVSSSYKEQLNNLMTTLRSTQPHFVRCIIPNELKQAGLIDSHLVMHQLTCNGVLEGIRICRKGFPNRMVYPDFKLRYKILCAHLIKEPLDAQESTQIILDHINIDTEQYRMGHTKVFFRAGVLGQMEELRDDRLSKIISWLQAWIRGYLARKEYKKLQDQRRVPDHITDVGTRVNDVRRPFCCRIALQVVQRNLRKYLQLRTWPWWKLWQKVKPMLNVTRIEDEMKKLEEKAQKAQEAFEKEEKLRKEVEALNAKLLQEKAELLNTLEGEKGSLSDFQEKSNKLQAQKADLESQLHDTQERLQQEEDARNQLFQGKKKLEQEIAGLKKDIEDLELAVQKSEQDKATKDHQIRNLNDEIAHQDELINKLNKEKKNQGETNQKTAEELQAAEDKVNHLNKVKAKLEQTLDELEDSLEREKKLRGDVEKAKRKVEGDLKLTQEAVSDLERNKKELEQTIQRKDKEISSLAAKLEDEQSLVAKLQKQIKELQSRIEELEEEVEAERQARAKAEKQRSDLARELEELGERLEEAGGATSAQIELNKKREAELAKLRRDLEEANIQHEGTLANLRKKHNDAVAEMGEQIDQLNKLKAKAEHDRSSVYNELNNVRGAIDGLARDKSPDLNPIEHLWDELDRRLPSREMRPTSIVQLSAMLEEEWRRIPVDILHKLVESMPDRVCPFAHTVCLPPCIVQPVLSNNTVLSCRAEKDKAQFGAELNDLRAGVDHLSNEKAAAEKVAKQLQHQLNEVQGKLDESNRTLNDFDAAKKKLSIENSDLLRQLEEAESQVSQLSKLKISLTTQLEDTKRLADEESRERATLLGKFRNLEHDLDNLREQVEEEAEGKADIQRQLSKANAEAQLWRSKYESEGVARAEELEEAKRKLQARLAEAEETIESLNQKVVALEKTKQRLATEVEDLQLEVDRASAIANAAEKKQKAFDKIIGEWKLKVDDLAAELDASQKECRNYSTELFRLKGAYEEGQEQLEAVRRENKNLADEVKDLLDQIGEGGRNIHEIEKARKRLEVEKDELQAALEEAEAALEQEENKVLRSQLELSQVRQEIDRRIQEKEEEFENTRKNHQRALDSMQASLEAEAKGKAEALRLKKKLEADINELEIALDHANKANAESQKNIKRYQQQLKDVQTALEEEQRARDDARELLGISERRANALQNELEESRTLLEQADRGRRQAEQELSDAHEQLNELSAQNTSISAAKRKLESELQTLHSDLDELLNEAKNSEEKAKKAMVDAARLADELRAEQDHAQTQEKLRKALETQIKELQVRLDEAESNALKGGKKAIQKLEQRVRELENELDGEQRRHADAQKNLRKSERRIKELSFQGEEDRKNHERMQDLVDKLQQKIKTYKRQIEEAEEIAALNLAKFRKAQQELEEAEERADLAEQAIAKFRAKGRSGSAARALSPVVSTDLNISCALSRGRSLPQAKPRKVAAE</sequence>
<dbReference type="InterPro" id="IPR001609">
    <property type="entry name" value="Myosin_head_motor_dom-like"/>
</dbReference>
<dbReference type="EMBL" id="JAJSOF020000027">
    <property type="protein sequence ID" value="KAJ4433719.1"/>
    <property type="molecule type" value="Genomic_DNA"/>
</dbReference>
<dbReference type="PROSITE" id="PS51456">
    <property type="entry name" value="MYOSIN_MOTOR"/>
    <property type="match status" value="1"/>
</dbReference>
<dbReference type="Gene3D" id="1.20.58.530">
    <property type="match status" value="6"/>
</dbReference>
<dbReference type="InterPro" id="IPR027417">
    <property type="entry name" value="P-loop_NTPase"/>
</dbReference>
<comment type="caution">
    <text evidence="14">The sequence shown here is derived from an EMBL/GenBank/DDBJ whole genome shotgun (WGS) entry which is preliminary data.</text>
</comment>
<accession>A0ABQ8SHU0</accession>
<keyword evidence="9 10" id="KW-0009">Actin-binding</keyword>
<dbReference type="Gene3D" id="1.20.120.720">
    <property type="entry name" value="Myosin VI head, motor domain, U50 subdomain"/>
    <property type="match status" value="1"/>
</dbReference>
<dbReference type="Gene3D" id="2.30.30.360">
    <property type="entry name" value="Myosin S1 fragment, N-terminal"/>
    <property type="match status" value="1"/>
</dbReference>
<dbReference type="InterPro" id="IPR004009">
    <property type="entry name" value="SH3_Myosin"/>
</dbReference>
<dbReference type="Pfam" id="PF00612">
    <property type="entry name" value="IQ"/>
    <property type="match status" value="1"/>
</dbReference>
<dbReference type="InterPro" id="IPR036397">
    <property type="entry name" value="RNaseH_sf"/>
</dbReference>
<comment type="subcellular location">
    <subcellularLocation>
        <location evidence="1">Cytoplasm</location>
        <location evidence="1">Myofibril</location>
    </subcellularLocation>
</comment>
<dbReference type="Pfam" id="PF02736">
    <property type="entry name" value="Myosin_N"/>
    <property type="match status" value="1"/>
</dbReference>
<feature type="domain" description="Myosin motor" evidence="12">
    <location>
        <begin position="135"/>
        <end position="1328"/>
    </location>
</feature>
<dbReference type="Proteomes" id="UP001148838">
    <property type="component" value="Unassembled WGS sequence"/>
</dbReference>
<dbReference type="Gene3D" id="4.10.270.10">
    <property type="entry name" value="Myosin, subunit A"/>
    <property type="match status" value="1"/>
</dbReference>
<evidence type="ECO:0000256" key="8">
    <source>
        <dbReference type="ARBA" id="ARBA00023175"/>
    </source>
</evidence>
<dbReference type="InterPro" id="IPR014751">
    <property type="entry name" value="XRCC4-like_C"/>
</dbReference>
<dbReference type="PANTHER" id="PTHR13140:SF857">
    <property type="entry name" value="MYOSIN-11"/>
    <property type="match status" value="1"/>
</dbReference>
<evidence type="ECO:0000313" key="14">
    <source>
        <dbReference type="EMBL" id="KAJ4433719.1"/>
    </source>
</evidence>
<proteinExistence type="inferred from homology"/>
<keyword evidence="3" id="KW-0963">Cytoplasm</keyword>